<evidence type="ECO:0000313" key="2">
    <source>
        <dbReference type="Proteomes" id="UP000193933"/>
    </source>
</evidence>
<proteinExistence type="predicted"/>
<dbReference type="EMBL" id="MLFN01000019">
    <property type="protein sequence ID" value="ORM53304.1"/>
    <property type="molecule type" value="Genomic_DNA"/>
</dbReference>
<accession>A0A1X1BX78</accession>
<organism evidence="1 2">
    <name type="scientific">Pantoea conspicua</name>
    <dbReference type="NCBI Taxonomy" id="472705"/>
    <lineage>
        <taxon>Bacteria</taxon>
        <taxon>Pseudomonadati</taxon>
        <taxon>Pseudomonadota</taxon>
        <taxon>Gammaproteobacteria</taxon>
        <taxon>Enterobacterales</taxon>
        <taxon>Erwiniaceae</taxon>
        <taxon>Pantoea</taxon>
    </lineage>
</organism>
<gene>
    <name evidence="1" type="ORF">HA41_08795</name>
</gene>
<name>A0A1X1BX78_9GAMM</name>
<sequence length="119" mass="13401">MTFVPPEADFQRDNQARQRFTSADPLVLTTARHQRVNRRSWPACAYRQLGKPAAGFSSFGGILGMSNNQTLSARVFFNHEVKAMSPFPVENAGYAAHYAQRALRRREALNSLQTGVFNR</sequence>
<keyword evidence="2" id="KW-1185">Reference proteome</keyword>
<reference evidence="1 2" key="1">
    <citation type="journal article" date="2017" name="Antonie Van Leeuwenhoek">
        <title>Phylogenomic resolution of the bacterial genus Pantoea and its relationship with Erwinia and Tatumella.</title>
        <authorList>
            <person name="Palmer M."/>
            <person name="Steenkamp E.T."/>
            <person name="Coetzee M.P."/>
            <person name="Chan W.Y."/>
            <person name="van Zyl E."/>
            <person name="De Maayer P."/>
            <person name="Coutinho T.A."/>
            <person name="Blom J."/>
            <person name="Smits T.H."/>
            <person name="Duffy B."/>
            <person name="Venter S.N."/>
        </authorList>
    </citation>
    <scope>NUCLEOTIDE SEQUENCE [LARGE SCALE GENOMIC DNA]</scope>
    <source>
        <strain evidence="1 2">LMG 24534</strain>
    </source>
</reference>
<dbReference type="Proteomes" id="UP000193933">
    <property type="component" value="Unassembled WGS sequence"/>
</dbReference>
<protein>
    <submittedName>
        <fullName evidence="1">Uncharacterized protein</fullName>
    </submittedName>
</protein>
<comment type="caution">
    <text evidence="1">The sequence shown here is derived from an EMBL/GenBank/DDBJ whole genome shotgun (WGS) entry which is preliminary data.</text>
</comment>
<evidence type="ECO:0000313" key="1">
    <source>
        <dbReference type="EMBL" id="ORM53304.1"/>
    </source>
</evidence>
<dbReference type="AlphaFoldDB" id="A0A1X1BX78"/>